<reference evidence="6 7" key="6">
    <citation type="journal article" date="2011" name="Appl. Environ. Microbiol.">
        <title>Involvement of the azorhizobial chromosome partition gene (parA) in the onset of bacteroid differentiation during Sesbania rostrata stem nodule development.</title>
        <authorList>
            <person name="Liu CT."/>
            <person name="Lee KB."/>
            <person name="Wang YS."/>
            <person name="Peng MH."/>
            <person name="Lee KT."/>
            <person name="Suzuki S."/>
            <person name="Suzuki T."/>
            <person name="Oyaizu H."/>
        </authorList>
    </citation>
    <scope>NUCLEOTIDE SEQUENCE [LARGE SCALE GENOMIC DNA]</scope>
    <source>
        <strain evidence="7">ATCC 43989 / DSM 5975 / JCM 20966 / LMG 6465 / NBRC 14845 / NCIMB 13405 / ORS 571</strain>
    </source>
</reference>
<dbReference type="GO" id="GO:0043565">
    <property type="term" value="F:sequence-specific DNA binding"/>
    <property type="evidence" value="ECO:0007669"/>
    <property type="project" value="TreeGrafter"/>
</dbReference>
<reference evidence="6 7" key="3">
    <citation type="journal article" date="2008" name="BMC Genomics">
        <title>The genome of the versatile nitrogen fixer Azorhizobium caulinodans ORS571.</title>
        <authorList>
            <person name="Lee KB."/>
            <person name="Backer P.D."/>
            <person name="Aono T."/>
            <person name="Liu CT."/>
            <person name="Suzuki S."/>
            <person name="Suzuki T."/>
            <person name="Kaneko T."/>
            <person name="Yamada M."/>
            <person name="Tabata S."/>
            <person name="Kupfer D.M."/>
            <person name="Najar F.Z."/>
            <person name="Wiley G.B."/>
            <person name="Roe B."/>
            <person name="Binnewies T.T."/>
            <person name="Ussery D.W."/>
            <person name="D'Haeze W."/>
            <person name="Herder J.D."/>
            <person name="Gevers D."/>
            <person name="Vereecke D."/>
            <person name="Holsters M."/>
            <person name="Oyaizu H."/>
        </authorList>
    </citation>
    <scope>NUCLEOTIDE SEQUENCE [LARGE SCALE GENOMIC DNA]</scope>
    <source>
        <strain evidence="7">ATCC 43989 / DSM 5975 / JCM 20966 / LMG 6465 / NBRC 14845 / NCIMB 13405 / ORS 571</strain>
    </source>
</reference>
<feature type="domain" description="HTH lysR-type" evidence="5">
    <location>
        <begin position="20"/>
        <end position="71"/>
    </location>
</feature>
<dbReference type="PANTHER" id="PTHR30537">
    <property type="entry name" value="HTH-TYPE TRANSCRIPTIONAL REGULATOR"/>
    <property type="match status" value="1"/>
</dbReference>
<proteinExistence type="inferred from homology"/>
<evidence type="ECO:0000259" key="5">
    <source>
        <dbReference type="PROSITE" id="PS50931"/>
    </source>
</evidence>
<dbReference type="SUPFAM" id="SSF53850">
    <property type="entry name" value="Periplasmic binding protein-like II"/>
    <property type="match status" value="1"/>
</dbReference>
<dbReference type="PANTHER" id="PTHR30537:SF5">
    <property type="entry name" value="HTH-TYPE TRANSCRIPTIONAL ACTIVATOR TTDR-RELATED"/>
    <property type="match status" value="1"/>
</dbReference>
<protein>
    <submittedName>
        <fullName evidence="6">Transcriptional regulator</fullName>
    </submittedName>
</protein>
<reference evidence="6 7" key="5">
    <citation type="journal article" date="2010" name="Appl. Environ. Microbiol.">
        <title>phrR-like gene praR of Azorhizobium caulinodans ORS571 is essential for symbiosis with Sesbania rostrata and is involved in expression of reb genes.</title>
        <authorList>
            <person name="Akiba N."/>
            <person name="Aono T."/>
            <person name="Toyazaki H."/>
            <person name="Sato S."/>
            <person name="Oyaizu H."/>
        </authorList>
    </citation>
    <scope>NUCLEOTIDE SEQUENCE [LARGE SCALE GENOMIC DNA]</scope>
    <source>
        <strain evidence="7">ATCC 43989 / DSM 5975 / JCM 20966 / LMG 6465 / NBRC 14845 / NCIMB 13405 / ORS 571</strain>
    </source>
</reference>
<evidence type="ECO:0000256" key="4">
    <source>
        <dbReference type="ARBA" id="ARBA00023163"/>
    </source>
</evidence>
<dbReference type="HOGENOM" id="CLU_039613_16_3_5"/>
<dbReference type="EMBL" id="AP009384">
    <property type="protein sequence ID" value="BAF88049.1"/>
    <property type="molecule type" value="Genomic_DNA"/>
</dbReference>
<gene>
    <name evidence="6" type="primary">lysR</name>
    <name evidence="6" type="ordered locus">AZC_2051</name>
</gene>
<reference evidence="7" key="2">
    <citation type="submission" date="2007-04" db="EMBL/GenBank/DDBJ databases">
        <title>Complete genome sequence of the nitrogen-fixing bacterium Azorhizobium caulinodans ORS571.</title>
        <authorList>
            <person name="Lee K.B."/>
            <person name="Backer P.D."/>
            <person name="Aono T."/>
            <person name="Liu C.T."/>
            <person name="Suzuki S."/>
            <person name="Suzuki T."/>
            <person name="Kaneko T."/>
            <person name="Yamada M."/>
            <person name="Tabata S."/>
            <person name="Kupfer D.M."/>
            <person name="Najar F.Z."/>
            <person name="Wiley G.B."/>
            <person name="Roe B."/>
            <person name="Binnewies T."/>
            <person name="Ussery D."/>
            <person name="Vereecke D."/>
            <person name="Gevers D."/>
            <person name="Holsters M."/>
            <person name="Oyaizu H."/>
        </authorList>
    </citation>
    <scope>NUCLEOTIDE SEQUENCE [LARGE SCALE GENOMIC DNA]</scope>
    <source>
        <strain evidence="7">ATCC 43989 / DSM 5975 / JCM 20966 / LMG 6465 / NBRC 14845 / NCIMB 13405 / ORS 571</strain>
    </source>
</reference>
<dbReference type="STRING" id="438753.AZC_2051"/>
<dbReference type="PROSITE" id="PS50931">
    <property type="entry name" value="HTH_LYSR"/>
    <property type="match status" value="1"/>
</dbReference>
<evidence type="ECO:0000256" key="2">
    <source>
        <dbReference type="ARBA" id="ARBA00023015"/>
    </source>
</evidence>
<dbReference type="eggNOG" id="COG0583">
    <property type="taxonomic scope" value="Bacteria"/>
</dbReference>
<reference evidence="6 7" key="1">
    <citation type="journal article" date="2007" name="Appl. Environ. Microbiol.">
        <title>Rhizobial factors required for stem nodule maturation and maintenance in Sesbania rostrata-Azorhizobium caulinodans ORS571 symbiosis.</title>
        <authorList>
            <person name="Suzuki S."/>
            <person name="Aono T."/>
            <person name="Lee KB."/>
            <person name="Suzuki T."/>
            <person name="Liu CT."/>
            <person name="Miwa H."/>
            <person name="Wakao S."/>
            <person name="Iki T."/>
            <person name="Oyaizu H."/>
        </authorList>
    </citation>
    <scope>NUCLEOTIDE SEQUENCE [LARGE SCALE GENOMIC DNA]</scope>
    <source>
        <strain evidence="7">ATCC 43989 / DSM 5975 / JCM 20966 / LMG 6465 / NBRC 14845 / NCIMB 13405 / ORS 571</strain>
    </source>
</reference>
<dbReference type="InterPro" id="IPR036390">
    <property type="entry name" value="WH_DNA-bd_sf"/>
</dbReference>
<dbReference type="AlphaFoldDB" id="A8I6W2"/>
<dbReference type="GO" id="GO:0006351">
    <property type="term" value="P:DNA-templated transcription"/>
    <property type="evidence" value="ECO:0007669"/>
    <property type="project" value="TreeGrafter"/>
</dbReference>
<dbReference type="InterPro" id="IPR036388">
    <property type="entry name" value="WH-like_DNA-bd_sf"/>
</dbReference>
<dbReference type="FunFam" id="1.10.10.10:FF:000001">
    <property type="entry name" value="LysR family transcriptional regulator"/>
    <property type="match status" value="1"/>
</dbReference>
<dbReference type="SUPFAM" id="SSF46785">
    <property type="entry name" value="Winged helix' DNA-binding domain"/>
    <property type="match status" value="1"/>
</dbReference>
<comment type="similarity">
    <text evidence="1">Belongs to the LysR transcriptional regulatory family.</text>
</comment>
<reference evidence="6 7" key="4">
    <citation type="journal article" date="2009" name="Appl. Environ. Microbiol.">
        <title>Comparative genome-wide transcriptional profiling of Azorhizobium caulinodans ORS571 grown under free-living and symbiotic conditions.</title>
        <authorList>
            <person name="Tsukada S."/>
            <person name="Aono T."/>
            <person name="Akiba N."/>
            <person name="Lee KB."/>
            <person name="Liu CT."/>
            <person name="Toyazaki H."/>
            <person name="Oyaizu H."/>
        </authorList>
    </citation>
    <scope>NUCLEOTIDE SEQUENCE [LARGE SCALE GENOMIC DNA]</scope>
    <source>
        <strain evidence="7">ATCC 43989 / DSM 5975 / JCM 20966 / LMG 6465 / NBRC 14845 / NCIMB 13405 / ORS 571</strain>
    </source>
</reference>
<organism evidence="6 7">
    <name type="scientific">Azorhizobium caulinodans (strain ATCC 43989 / DSM 5975 / JCM 20966 / LMG 6465 / NBRC 14845 / NCIMB 13405 / ORS 571)</name>
    <dbReference type="NCBI Taxonomy" id="438753"/>
    <lineage>
        <taxon>Bacteria</taxon>
        <taxon>Pseudomonadati</taxon>
        <taxon>Pseudomonadota</taxon>
        <taxon>Alphaproteobacteria</taxon>
        <taxon>Hyphomicrobiales</taxon>
        <taxon>Xanthobacteraceae</taxon>
        <taxon>Azorhizobium</taxon>
    </lineage>
</organism>
<keyword evidence="2" id="KW-0805">Transcription regulation</keyword>
<dbReference type="Gene3D" id="3.40.190.290">
    <property type="match status" value="1"/>
</dbReference>
<dbReference type="CDD" id="cd08422">
    <property type="entry name" value="PBP2_CrgA_like"/>
    <property type="match status" value="1"/>
</dbReference>
<dbReference type="Gene3D" id="1.10.10.10">
    <property type="entry name" value="Winged helix-like DNA-binding domain superfamily/Winged helix DNA-binding domain"/>
    <property type="match status" value="1"/>
</dbReference>
<evidence type="ECO:0000313" key="6">
    <source>
        <dbReference type="EMBL" id="BAF88049.1"/>
    </source>
</evidence>
<dbReference type="InterPro" id="IPR000847">
    <property type="entry name" value="LysR_HTH_N"/>
</dbReference>
<keyword evidence="4" id="KW-0804">Transcription</keyword>
<evidence type="ECO:0000313" key="7">
    <source>
        <dbReference type="Proteomes" id="UP000000270"/>
    </source>
</evidence>
<dbReference type="GO" id="GO:0003700">
    <property type="term" value="F:DNA-binding transcription factor activity"/>
    <property type="evidence" value="ECO:0007669"/>
    <property type="project" value="InterPro"/>
</dbReference>
<dbReference type="Pfam" id="PF00126">
    <property type="entry name" value="HTH_1"/>
    <property type="match status" value="1"/>
</dbReference>
<dbReference type="KEGG" id="azc:AZC_2051"/>
<name>A8I6W2_AZOC5</name>
<dbReference type="Proteomes" id="UP000000270">
    <property type="component" value="Chromosome"/>
</dbReference>
<keyword evidence="3" id="KW-0238">DNA-binding</keyword>
<accession>A8I6W2</accession>
<evidence type="ECO:0000256" key="1">
    <source>
        <dbReference type="ARBA" id="ARBA00009437"/>
    </source>
</evidence>
<keyword evidence="7" id="KW-1185">Reference proteome</keyword>
<sequence>MPVSHGVICGGVMERLTCDRMFVAVLDTGSFSAAAERLGTSSGQASKLVSRLETELGVQLLKRTTRALSPTEVGQAYYERIKPLLDEFEALDASVRNASGAPAGRLRLSAPMSFGHIQLMPLLLDFARAFPQIQLNVSFSDRLVNVVDEGFDAAIRIGSPRDSSLIARKLCDSQIMWLASPAYLASHGTPQTPQDLVRHACIIDDNFPEPLVWRFQTPDGVGDAVTVSGRMRFSSGEACLAAAEAGLGIARMPTFIAGPKLKAGTVVPLFRDLMPPARGVYALYPPGRHLAVKVRALVDFLANCYRGQPEWDRGW</sequence>
<evidence type="ECO:0000256" key="3">
    <source>
        <dbReference type="ARBA" id="ARBA00023125"/>
    </source>
</evidence>
<dbReference type="InterPro" id="IPR058163">
    <property type="entry name" value="LysR-type_TF_proteobact-type"/>
</dbReference>
<dbReference type="InterPro" id="IPR005119">
    <property type="entry name" value="LysR_subst-bd"/>
</dbReference>
<dbReference type="Pfam" id="PF03466">
    <property type="entry name" value="LysR_substrate"/>
    <property type="match status" value="1"/>
</dbReference>